<dbReference type="AlphaFoldDB" id="A0A060TBC6"/>
<evidence type="ECO:0000256" key="1">
    <source>
        <dbReference type="SAM" id="Phobius"/>
    </source>
</evidence>
<gene>
    <name evidence="2" type="ORF">GNLVRS02_ARAD1D26950g</name>
</gene>
<keyword evidence="1" id="KW-0812">Transmembrane</keyword>
<dbReference type="EMBL" id="HG937694">
    <property type="protein sequence ID" value="CDP38099.1"/>
    <property type="molecule type" value="Genomic_DNA"/>
</dbReference>
<dbReference type="GO" id="GO:0005886">
    <property type="term" value="C:plasma membrane"/>
    <property type="evidence" value="ECO:0007669"/>
    <property type="project" value="InterPro"/>
</dbReference>
<dbReference type="InterPro" id="IPR009571">
    <property type="entry name" value="SUR7/Rim9-like_fungi"/>
</dbReference>
<feature type="transmembrane region" description="Helical" evidence="1">
    <location>
        <begin position="184"/>
        <end position="209"/>
    </location>
</feature>
<dbReference type="InterPro" id="IPR052413">
    <property type="entry name" value="SUR7_domain"/>
</dbReference>
<dbReference type="PANTHER" id="PTHR28019:SF2">
    <property type="entry name" value="CELL MEMBRANE PROTEIN YLR413W-RELATED"/>
    <property type="match status" value="1"/>
</dbReference>
<dbReference type="PANTHER" id="PTHR28019">
    <property type="entry name" value="CELL MEMBRANE PROTEIN YLR413W-RELATED"/>
    <property type="match status" value="1"/>
</dbReference>
<keyword evidence="1" id="KW-1133">Transmembrane helix</keyword>
<proteinExistence type="predicted"/>
<sequence length="282" mass="30702">MGLGRNCCITLFPMLGTCVTIALVVVMLLGATPKAPGLKDVYYLRLDLSNATSSAFTGSDTTLTSSVDNLIQSALSDMGVANYYDVGVSGYCAGTLSDGKTSNETCYTPEIPFWFDVESIIDDQLNGFTIVLPDDVQDYLNIVKGCSKAMWVIYIIGAILTVLTLFSGLFSFHSKGVTVCVSFLAFLSAIFIVVASAIGTAMFSIFSHYFNNEVEKYGISADVNSKGLAITWIASAAAIWTFVWWVVAICIGSTHRRRNMAEEKQPFIGYVPQQHGNPYNHY</sequence>
<name>A0A060TBC6_BLAAD</name>
<accession>A0A060TBC6</accession>
<organism evidence="2">
    <name type="scientific">Blastobotrys adeninivorans</name>
    <name type="common">Yeast</name>
    <name type="synonym">Arxula adeninivorans</name>
    <dbReference type="NCBI Taxonomy" id="409370"/>
    <lineage>
        <taxon>Eukaryota</taxon>
        <taxon>Fungi</taxon>
        <taxon>Dikarya</taxon>
        <taxon>Ascomycota</taxon>
        <taxon>Saccharomycotina</taxon>
        <taxon>Dipodascomycetes</taxon>
        <taxon>Dipodascales</taxon>
        <taxon>Trichomonascaceae</taxon>
        <taxon>Blastobotrys</taxon>
    </lineage>
</organism>
<protein>
    <submittedName>
        <fullName evidence="2">ARAD1D26950p</fullName>
    </submittedName>
</protein>
<feature type="transmembrane region" description="Helical" evidence="1">
    <location>
        <begin position="151"/>
        <end position="172"/>
    </location>
</feature>
<dbReference type="GO" id="GO:0031505">
    <property type="term" value="P:fungal-type cell wall organization"/>
    <property type="evidence" value="ECO:0007669"/>
    <property type="project" value="TreeGrafter"/>
</dbReference>
<reference evidence="2" key="1">
    <citation type="submission" date="2014-02" db="EMBL/GenBank/DDBJ databases">
        <authorList>
            <person name="Genoscope - CEA"/>
        </authorList>
    </citation>
    <scope>NUCLEOTIDE SEQUENCE</scope>
    <source>
        <strain evidence="2">LS3</strain>
    </source>
</reference>
<dbReference type="PhylomeDB" id="A0A060TBC6"/>
<feature type="transmembrane region" description="Helical" evidence="1">
    <location>
        <begin position="7"/>
        <end position="31"/>
    </location>
</feature>
<keyword evidence="1" id="KW-0472">Membrane</keyword>
<dbReference type="Pfam" id="PF06687">
    <property type="entry name" value="SUR7"/>
    <property type="match status" value="1"/>
</dbReference>
<feature type="transmembrane region" description="Helical" evidence="1">
    <location>
        <begin position="229"/>
        <end position="251"/>
    </location>
</feature>
<reference evidence="2" key="2">
    <citation type="submission" date="2014-06" db="EMBL/GenBank/DDBJ databases">
        <title>The complete genome of Blastobotrys (Arxula) adeninivorans LS3 - a yeast of biotechnological interest.</title>
        <authorList>
            <person name="Kunze G."/>
            <person name="Gaillardin C."/>
            <person name="Czernicka M."/>
            <person name="Durrens P."/>
            <person name="Martin T."/>
            <person name="Boer E."/>
            <person name="Gabaldon T."/>
            <person name="Cruz J."/>
            <person name="Talla E."/>
            <person name="Marck C."/>
            <person name="Goffeau A."/>
            <person name="Barbe V."/>
            <person name="Baret P."/>
            <person name="Baronian K."/>
            <person name="Beier S."/>
            <person name="Bleykasten C."/>
            <person name="Bode R."/>
            <person name="Casaregola S."/>
            <person name="Despons L."/>
            <person name="Fairhead C."/>
            <person name="Giersberg M."/>
            <person name="Gierski P."/>
            <person name="Hahnel U."/>
            <person name="Hartmann A."/>
            <person name="Jankowska D."/>
            <person name="Jubin C."/>
            <person name="Jung P."/>
            <person name="Lafontaine I."/>
            <person name="Leh-Louis V."/>
            <person name="Lemaire M."/>
            <person name="Marcet-Houben M."/>
            <person name="Mascher M."/>
            <person name="Morel G."/>
            <person name="Richard G.-F."/>
            <person name="Riechen J."/>
            <person name="Sacerdot C."/>
            <person name="Sarkar A."/>
            <person name="Savel G."/>
            <person name="Schacherer J."/>
            <person name="Sherman D."/>
            <person name="Straub M.-L."/>
            <person name="Stein N."/>
            <person name="Thierry A."/>
            <person name="Trautwein-Schult A."/>
            <person name="Westhof E."/>
            <person name="Worch S."/>
            <person name="Dujon B."/>
            <person name="Souciet J.-L."/>
            <person name="Wincker P."/>
            <person name="Scholz U."/>
            <person name="Neuveglise N."/>
        </authorList>
    </citation>
    <scope>NUCLEOTIDE SEQUENCE</scope>
    <source>
        <strain evidence="2">LS3</strain>
    </source>
</reference>
<dbReference type="GO" id="GO:0051285">
    <property type="term" value="C:cell cortex of cell tip"/>
    <property type="evidence" value="ECO:0007669"/>
    <property type="project" value="TreeGrafter"/>
</dbReference>
<evidence type="ECO:0000313" key="2">
    <source>
        <dbReference type="EMBL" id="CDP38099.1"/>
    </source>
</evidence>